<dbReference type="EMBL" id="CAJNOK010036590">
    <property type="protein sequence ID" value="CAF1523811.1"/>
    <property type="molecule type" value="Genomic_DNA"/>
</dbReference>
<dbReference type="EMBL" id="CAJOBA010058755">
    <property type="protein sequence ID" value="CAF4310608.1"/>
    <property type="molecule type" value="Genomic_DNA"/>
</dbReference>
<name>A0A8S2FNQ9_9BILA</name>
<accession>A0A8S2FNQ9</accession>
<evidence type="ECO:0000313" key="4">
    <source>
        <dbReference type="Proteomes" id="UP000677228"/>
    </source>
</evidence>
<evidence type="ECO:0000313" key="3">
    <source>
        <dbReference type="EMBL" id="CAF4310608.1"/>
    </source>
</evidence>
<protein>
    <submittedName>
        <fullName evidence="2">Uncharacterized protein</fullName>
    </submittedName>
</protein>
<dbReference type="AlphaFoldDB" id="A0A8S2FNQ9"/>
<feature type="non-terminal residue" evidence="2">
    <location>
        <position position="98"/>
    </location>
</feature>
<evidence type="ECO:0000256" key="1">
    <source>
        <dbReference type="SAM" id="MobiDB-lite"/>
    </source>
</evidence>
<feature type="compositionally biased region" description="Low complexity" evidence="1">
    <location>
        <begin position="24"/>
        <end position="37"/>
    </location>
</feature>
<comment type="caution">
    <text evidence="2">The sequence shown here is derived from an EMBL/GenBank/DDBJ whole genome shotgun (WGS) entry which is preliminary data.</text>
</comment>
<feature type="region of interest" description="Disordered" evidence="1">
    <location>
        <begin position="18"/>
        <end position="40"/>
    </location>
</feature>
<dbReference type="Proteomes" id="UP000682733">
    <property type="component" value="Unassembled WGS sequence"/>
</dbReference>
<proteinExistence type="predicted"/>
<organism evidence="2 4">
    <name type="scientific">Didymodactylos carnosus</name>
    <dbReference type="NCBI Taxonomy" id="1234261"/>
    <lineage>
        <taxon>Eukaryota</taxon>
        <taxon>Metazoa</taxon>
        <taxon>Spiralia</taxon>
        <taxon>Gnathifera</taxon>
        <taxon>Rotifera</taxon>
        <taxon>Eurotatoria</taxon>
        <taxon>Bdelloidea</taxon>
        <taxon>Philodinida</taxon>
        <taxon>Philodinidae</taxon>
        <taxon>Didymodactylos</taxon>
    </lineage>
</organism>
<sequence length="98" mass="11638">MSLINEYEEQMLRDIQEKEVRDLTQSQQQESSSSTSITHEKKSTFNIEQLILFQEQEEIQLAMDALLEEAQDNITFFCEIVFFAEKVWEENEVILMNI</sequence>
<evidence type="ECO:0000313" key="2">
    <source>
        <dbReference type="EMBL" id="CAF1523811.1"/>
    </source>
</evidence>
<reference evidence="2" key="1">
    <citation type="submission" date="2021-02" db="EMBL/GenBank/DDBJ databases">
        <authorList>
            <person name="Nowell W R."/>
        </authorList>
    </citation>
    <scope>NUCLEOTIDE SEQUENCE</scope>
</reference>
<gene>
    <name evidence="2" type="ORF">OVA965_LOCUS37911</name>
    <name evidence="3" type="ORF">TMI583_LOCUS39040</name>
</gene>
<dbReference type="Proteomes" id="UP000677228">
    <property type="component" value="Unassembled WGS sequence"/>
</dbReference>